<keyword evidence="19" id="KW-1185">Reference proteome</keyword>
<keyword evidence="12" id="KW-0675">Receptor</keyword>
<evidence type="ECO:0000313" key="18">
    <source>
        <dbReference type="EMBL" id="PWA62200.1"/>
    </source>
</evidence>
<evidence type="ECO:0000259" key="16">
    <source>
        <dbReference type="PROSITE" id="PS50011"/>
    </source>
</evidence>
<accession>A0A2U1MLQ0</accession>
<dbReference type="InterPro" id="IPR051681">
    <property type="entry name" value="Ser/Thr_Kinases-Pseudokinases"/>
</dbReference>
<evidence type="ECO:0000256" key="10">
    <source>
        <dbReference type="ARBA" id="ARBA00022991"/>
    </source>
</evidence>
<dbReference type="AlphaFoldDB" id="A0A2U1MLQ0"/>
<evidence type="ECO:0000256" key="13">
    <source>
        <dbReference type="ARBA" id="ARBA00047899"/>
    </source>
</evidence>
<evidence type="ECO:0000256" key="3">
    <source>
        <dbReference type="ARBA" id="ARBA00022527"/>
    </source>
</evidence>
<dbReference type="Pfam" id="PF08448">
    <property type="entry name" value="PAS_4"/>
    <property type="match status" value="1"/>
</dbReference>
<evidence type="ECO:0000256" key="7">
    <source>
        <dbReference type="ARBA" id="ARBA00022741"/>
    </source>
</evidence>
<dbReference type="PANTHER" id="PTHR44329">
    <property type="entry name" value="SERINE/THREONINE-PROTEIN KINASE TNNI3K-RELATED"/>
    <property type="match status" value="1"/>
</dbReference>
<dbReference type="GO" id="GO:0005524">
    <property type="term" value="F:ATP binding"/>
    <property type="evidence" value="ECO:0007669"/>
    <property type="project" value="UniProtKB-KW"/>
</dbReference>
<evidence type="ECO:0000313" key="19">
    <source>
        <dbReference type="Proteomes" id="UP000245207"/>
    </source>
</evidence>
<keyword evidence="6" id="KW-0808">Transferase</keyword>
<dbReference type="EMBL" id="PKPP01004922">
    <property type="protein sequence ID" value="PWA62200.1"/>
    <property type="molecule type" value="Genomic_DNA"/>
</dbReference>
<dbReference type="InterPro" id="IPR011009">
    <property type="entry name" value="Kinase-like_dom_sf"/>
</dbReference>
<evidence type="ECO:0000256" key="11">
    <source>
        <dbReference type="ARBA" id="ARBA00023136"/>
    </source>
</evidence>
<dbReference type="SMART" id="SM00091">
    <property type="entry name" value="PAS"/>
    <property type="match status" value="1"/>
</dbReference>
<keyword evidence="10" id="KW-0157">Chromophore</keyword>
<protein>
    <recommendedName>
        <fullName evidence="2">non-specific serine/threonine protein kinase</fullName>
        <ecNumber evidence="2">2.7.11.1</ecNumber>
    </recommendedName>
</protein>
<dbReference type="SMART" id="SM00220">
    <property type="entry name" value="S_TKc"/>
    <property type="match status" value="1"/>
</dbReference>
<evidence type="ECO:0000256" key="1">
    <source>
        <dbReference type="ARBA" id="ARBA00004370"/>
    </source>
</evidence>
<keyword evidence="7" id="KW-0547">Nucleotide-binding</keyword>
<keyword evidence="11" id="KW-0472">Membrane</keyword>
<gene>
    <name evidence="18" type="ORF">CTI12_AA365310</name>
</gene>
<dbReference type="NCBIfam" id="TIGR00229">
    <property type="entry name" value="sensory_box"/>
    <property type="match status" value="1"/>
</dbReference>
<evidence type="ECO:0000256" key="9">
    <source>
        <dbReference type="ARBA" id="ARBA00022840"/>
    </source>
</evidence>
<evidence type="ECO:0000256" key="8">
    <source>
        <dbReference type="ARBA" id="ARBA00022777"/>
    </source>
</evidence>
<evidence type="ECO:0000259" key="17">
    <source>
        <dbReference type="PROSITE" id="PS50112"/>
    </source>
</evidence>
<comment type="subcellular location">
    <subcellularLocation>
        <location evidence="1">Membrane</location>
    </subcellularLocation>
</comment>
<feature type="domain" description="Protein kinase" evidence="16">
    <location>
        <begin position="411"/>
        <end position="646"/>
    </location>
</feature>
<comment type="catalytic activity">
    <reaction evidence="14">
        <text>L-seryl-[protein] + ATP = O-phospho-L-seryl-[protein] + ADP + H(+)</text>
        <dbReference type="Rhea" id="RHEA:17989"/>
        <dbReference type="Rhea" id="RHEA-COMP:9863"/>
        <dbReference type="Rhea" id="RHEA-COMP:11604"/>
        <dbReference type="ChEBI" id="CHEBI:15378"/>
        <dbReference type="ChEBI" id="CHEBI:29999"/>
        <dbReference type="ChEBI" id="CHEBI:30616"/>
        <dbReference type="ChEBI" id="CHEBI:83421"/>
        <dbReference type="ChEBI" id="CHEBI:456216"/>
        <dbReference type="EC" id="2.7.11.1"/>
    </reaction>
</comment>
<keyword evidence="3" id="KW-0723">Serine/threonine-protein kinase</keyword>
<dbReference type="Gene3D" id="3.30.450.20">
    <property type="entry name" value="PAS domain"/>
    <property type="match status" value="1"/>
</dbReference>
<dbReference type="InterPro" id="IPR000014">
    <property type="entry name" value="PAS"/>
</dbReference>
<dbReference type="InterPro" id="IPR035965">
    <property type="entry name" value="PAS-like_dom_sf"/>
</dbReference>
<dbReference type="InterPro" id="IPR008271">
    <property type="entry name" value="Ser/Thr_kinase_AS"/>
</dbReference>
<dbReference type="GO" id="GO:0009881">
    <property type="term" value="F:photoreceptor activity"/>
    <property type="evidence" value="ECO:0007669"/>
    <property type="project" value="UniProtKB-KW"/>
</dbReference>
<comment type="caution">
    <text evidence="18">The sequence shown here is derived from an EMBL/GenBank/DDBJ whole genome shotgun (WGS) entry which is preliminary data.</text>
</comment>
<keyword evidence="9" id="KW-0067">ATP-binding</keyword>
<comment type="catalytic activity">
    <reaction evidence="13">
        <text>L-threonyl-[protein] + ATP = O-phospho-L-threonyl-[protein] + ADP + H(+)</text>
        <dbReference type="Rhea" id="RHEA:46608"/>
        <dbReference type="Rhea" id="RHEA-COMP:11060"/>
        <dbReference type="Rhea" id="RHEA-COMP:11605"/>
        <dbReference type="ChEBI" id="CHEBI:15378"/>
        <dbReference type="ChEBI" id="CHEBI:30013"/>
        <dbReference type="ChEBI" id="CHEBI:30616"/>
        <dbReference type="ChEBI" id="CHEBI:61977"/>
        <dbReference type="ChEBI" id="CHEBI:456216"/>
        <dbReference type="EC" id="2.7.11.1"/>
    </reaction>
</comment>
<dbReference type="GO" id="GO:0004674">
    <property type="term" value="F:protein serine/threonine kinase activity"/>
    <property type="evidence" value="ECO:0007669"/>
    <property type="project" value="UniProtKB-KW"/>
</dbReference>
<dbReference type="SUPFAM" id="SSF56112">
    <property type="entry name" value="Protein kinase-like (PK-like)"/>
    <property type="match status" value="1"/>
</dbReference>
<dbReference type="Gene3D" id="1.10.510.10">
    <property type="entry name" value="Transferase(Phosphotransferase) domain 1"/>
    <property type="match status" value="1"/>
</dbReference>
<sequence length="646" mass="72590">MENDEKKIESLTAKQLLKKIQKLEEDHAHLKEEISKLRICGEHKRSGGRTVGGVFVGDKPETLQIRSSSNRKFCGGTSLDSALKLTEAQCVNILQSMGQSVHMFDLNGHIVYWNQMAQNLYGYTAAEAIGRTAPEIIIGPKYAELATLIIQRAAKGESWSGEFPMRNRNWERFTVITTVSPSRDERGTLDGVLCVCADTRPFRELRPGSSVSAPWRISSAKFGFDTQQPLQTAISSKISNLAFKVKPKMKTGHNNMGHEYVCLDHAHDVSSTDDHFIENPTPDSSVGSEKKLGIHKVLSSKAEEWRDNKGLSWPWKGNERGSSGIRTGRFGWPWLHNDLEQESAPHMSSSSSLKVESQLNESESACNANEAPGSWTSLCSQCSSGSTKGNNINKFDIDIANLDVEISWDDLIVGERIGQGLCGTVHHALWYGSDVAVKVFTKQEYPNDVILSFRKEVSLMKRLRHPNILLFMGAVTSPQHLCIVTEFLPRGSLFRILQRNTAKLDWRRCVHMAIDIARGMNYLHHSQPPIIHRDLKSSNLLVDKNWTVKVGDFGLSHIKRHTYMSMKTRNGTPQWMAPEILRNEQADENYGVVLWEITTGKIPWDNLDAMQIIGAVAFMNQRLEVPKDVNPQWASLIESCWSRLIS</sequence>
<dbReference type="PANTHER" id="PTHR44329:SF47">
    <property type="entry name" value="SERINE_THREONINE-PROTEIN KINASE ROCO5-RELATED"/>
    <property type="match status" value="1"/>
</dbReference>
<evidence type="ECO:0000256" key="14">
    <source>
        <dbReference type="ARBA" id="ARBA00048679"/>
    </source>
</evidence>
<dbReference type="SUPFAM" id="SSF55785">
    <property type="entry name" value="PYP-like sensor domain (PAS domain)"/>
    <property type="match status" value="1"/>
</dbReference>
<dbReference type="Pfam" id="PF07714">
    <property type="entry name" value="PK_Tyr_Ser-Thr"/>
    <property type="match status" value="1"/>
</dbReference>
<dbReference type="CDD" id="cd13999">
    <property type="entry name" value="STKc_MAP3K-like"/>
    <property type="match status" value="1"/>
</dbReference>
<dbReference type="OrthoDB" id="339325at2759"/>
<feature type="coiled-coil region" evidence="15">
    <location>
        <begin position="6"/>
        <end position="40"/>
    </location>
</feature>
<keyword evidence="5" id="KW-0716">Sensory transduction</keyword>
<keyword evidence="15" id="KW-0175">Coiled coil</keyword>
<dbReference type="InterPro" id="IPR001245">
    <property type="entry name" value="Ser-Thr/Tyr_kinase_cat_dom"/>
</dbReference>
<dbReference type="Gene3D" id="3.30.200.20">
    <property type="entry name" value="Phosphorylase Kinase, domain 1"/>
    <property type="match status" value="1"/>
</dbReference>
<dbReference type="PROSITE" id="PS00108">
    <property type="entry name" value="PROTEIN_KINASE_ST"/>
    <property type="match status" value="1"/>
</dbReference>
<reference evidence="18 19" key="1">
    <citation type="journal article" date="2018" name="Mol. Plant">
        <title>The genome of Artemisia annua provides insight into the evolution of Asteraceae family and artemisinin biosynthesis.</title>
        <authorList>
            <person name="Shen Q."/>
            <person name="Zhang L."/>
            <person name="Liao Z."/>
            <person name="Wang S."/>
            <person name="Yan T."/>
            <person name="Shi P."/>
            <person name="Liu M."/>
            <person name="Fu X."/>
            <person name="Pan Q."/>
            <person name="Wang Y."/>
            <person name="Lv Z."/>
            <person name="Lu X."/>
            <person name="Zhang F."/>
            <person name="Jiang W."/>
            <person name="Ma Y."/>
            <person name="Chen M."/>
            <person name="Hao X."/>
            <person name="Li L."/>
            <person name="Tang Y."/>
            <person name="Lv G."/>
            <person name="Zhou Y."/>
            <person name="Sun X."/>
            <person name="Brodelius P.E."/>
            <person name="Rose J.K.C."/>
            <person name="Tang K."/>
        </authorList>
    </citation>
    <scope>NUCLEOTIDE SEQUENCE [LARGE SCALE GENOMIC DNA]</scope>
    <source>
        <strain evidence="19">cv. Huhao1</strain>
        <tissue evidence="18">Leaf</tissue>
    </source>
</reference>
<keyword evidence="8 18" id="KW-0418">Kinase</keyword>
<dbReference type="CDD" id="cd00130">
    <property type="entry name" value="PAS"/>
    <property type="match status" value="1"/>
</dbReference>
<evidence type="ECO:0000256" key="2">
    <source>
        <dbReference type="ARBA" id="ARBA00012513"/>
    </source>
</evidence>
<dbReference type="FunFam" id="1.10.510.10:FF:000476">
    <property type="entry name" value="PAS domain-containing protein tyrosine kinase family protein"/>
    <property type="match status" value="1"/>
</dbReference>
<evidence type="ECO:0000256" key="6">
    <source>
        <dbReference type="ARBA" id="ARBA00022679"/>
    </source>
</evidence>
<feature type="domain" description="PAS" evidence="17">
    <location>
        <begin position="86"/>
        <end position="157"/>
    </location>
</feature>
<name>A0A2U1MLQ0_ARTAN</name>
<dbReference type="EC" id="2.7.11.1" evidence="2"/>
<evidence type="ECO:0000256" key="4">
    <source>
        <dbReference type="ARBA" id="ARBA00022543"/>
    </source>
</evidence>
<dbReference type="InterPro" id="IPR000719">
    <property type="entry name" value="Prot_kinase_dom"/>
</dbReference>
<dbReference type="FunFam" id="3.30.200.20:FF:000329">
    <property type="entry name" value="PAS domain-containing protein tyrosine kinase"/>
    <property type="match status" value="1"/>
</dbReference>
<evidence type="ECO:0000256" key="15">
    <source>
        <dbReference type="SAM" id="Coils"/>
    </source>
</evidence>
<evidence type="ECO:0000256" key="5">
    <source>
        <dbReference type="ARBA" id="ARBA00022606"/>
    </source>
</evidence>
<dbReference type="STRING" id="35608.A0A2U1MLQ0"/>
<dbReference type="InterPro" id="IPR013656">
    <property type="entry name" value="PAS_4"/>
</dbReference>
<dbReference type="GO" id="GO:0016020">
    <property type="term" value="C:membrane"/>
    <property type="evidence" value="ECO:0007669"/>
    <property type="project" value="UniProtKB-SubCell"/>
</dbReference>
<dbReference type="PROSITE" id="PS50112">
    <property type="entry name" value="PAS"/>
    <property type="match status" value="1"/>
</dbReference>
<dbReference type="Proteomes" id="UP000245207">
    <property type="component" value="Unassembled WGS sequence"/>
</dbReference>
<organism evidence="18 19">
    <name type="scientific">Artemisia annua</name>
    <name type="common">Sweet wormwood</name>
    <dbReference type="NCBI Taxonomy" id="35608"/>
    <lineage>
        <taxon>Eukaryota</taxon>
        <taxon>Viridiplantae</taxon>
        <taxon>Streptophyta</taxon>
        <taxon>Embryophyta</taxon>
        <taxon>Tracheophyta</taxon>
        <taxon>Spermatophyta</taxon>
        <taxon>Magnoliopsida</taxon>
        <taxon>eudicotyledons</taxon>
        <taxon>Gunneridae</taxon>
        <taxon>Pentapetalae</taxon>
        <taxon>asterids</taxon>
        <taxon>campanulids</taxon>
        <taxon>Asterales</taxon>
        <taxon>Asteraceae</taxon>
        <taxon>Asteroideae</taxon>
        <taxon>Anthemideae</taxon>
        <taxon>Artemisiinae</taxon>
        <taxon>Artemisia</taxon>
    </lineage>
</organism>
<keyword evidence="4" id="KW-0600">Photoreceptor protein</keyword>
<dbReference type="PROSITE" id="PS50011">
    <property type="entry name" value="PROTEIN_KINASE_DOM"/>
    <property type="match status" value="1"/>
</dbReference>
<evidence type="ECO:0000256" key="12">
    <source>
        <dbReference type="ARBA" id="ARBA00023170"/>
    </source>
</evidence>
<proteinExistence type="predicted"/>